<keyword evidence="2" id="KW-1185">Reference proteome</keyword>
<protein>
    <submittedName>
        <fullName evidence="1">Toxin-antitoxin system YwqK family antitoxin</fullName>
    </submittedName>
</protein>
<dbReference type="Proteomes" id="UP001596200">
    <property type="component" value="Unassembled WGS sequence"/>
</dbReference>
<reference evidence="2" key="1">
    <citation type="journal article" date="2019" name="Int. J. Syst. Evol. Microbiol.">
        <title>The Global Catalogue of Microorganisms (GCM) 10K type strain sequencing project: providing services to taxonomists for standard genome sequencing and annotation.</title>
        <authorList>
            <consortium name="The Broad Institute Genomics Platform"/>
            <consortium name="The Broad Institute Genome Sequencing Center for Infectious Disease"/>
            <person name="Wu L."/>
            <person name="Ma J."/>
        </authorList>
    </citation>
    <scope>NUCLEOTIDE SEQUENCE [LARGE SCALE GENOMIC DNA]</scope>
    <source>
        <strain evidence="2">JCM 4147</strain>
    </source>
</reference>
<dbReference type="EMBL" id="JBHSPU010000058">
    <property type="protein sequence ID" value="MFC5919053.1"/>
    <property type="molecule type" value="Genomic_DNA"/>
</dbReference>
<evidence type="ECO:0000313" key="2">
    <source>
        <dbReference type="Proteomes" id="UP001596200"/>
    </source>
</evidence>
<dbReference type="Gene3D" id="3.90.930.1">
    <property type="match status" value="1"/>
</dbReference>
<evidence type="ECO:0000313" key="1">
    <source>
        <dbReference type="EMBL" id="MFC5919053.1"/>
    </source>
</evidence>
<accession>A0ABW1GXR9</accession>
<proteinExistence type="predicted"/>
<dbReference type="SUPFAM" id="SSF82185">
    <property type="entry name" value="Histone H3 K4-specific methyltransferase SET7/9 N-terminal domain"/>
    <property type="match status" value="1"/>
</dbReference>
<organism evidence="1 2">
    <name type="scientific">Streptomyces pulveraceus</name>
    <dbReference type="NCBI Taxonomy" id="68258"/>
    <lineage>
        <taxon>Bacteria</taxon>
        <taxon>Bacillati</taxon>
        <taxon>Actinomycetota</taxon>
        <taxon>Actinomycetes</taxon>
        <taxon>Kitasatosporales</taxon>
        <taxon>Streptomycetaceae</taxon>
        <taxon>Streptomyces</taxon>
    </lineage>
</organism>
<dbReference type="RefSeq" id="WP_344516456.1">
    <property type="nucleotide sequence ID" value="NZ_BAAATU010000039.1"/>
</dbReference>
<gene>
    <name evidence="1" type="ORF">ACFP1B_37295</name>
</gene>
<sequence>MTLPRIDIDDPEFDVAEGEVVFYRGERFTGEVVEYQKGALVSLVTYKDGIEDGPSKEWYVEGTPRSEGVLRGGFPVGESKDWHPNGRPAARVLMSENGLRQLEITEWDDKGNLTREWRAEHG</sequence>
<comment type="caution">
    <text evidence="1">The sequence shown here is derived from an EMBL/GenBank/DDBJ whole genome shotgun (WGS) entry which is preliminary data.</text>
</comment>
<name>A0ABW1GXR9_9ACTN</name>